<feature type="region of interest" description="Disordered" evidence="18">
    <location>
        <begin position="382"/>
        <end position="404"/>
    </location>
</feature>
<dbReference type="InterPro" id="IPR045321">
    <property type="entry name" value="Cts1-like"/>
</dbReference>
<evidence type="ECO:0000256" key="10">
    <source>
        <dbReference type="ARBA" id="ARBA00023136"/>
    </source>
</evidence>
<feature type="signal peptide" evidence="19">
    <location>
        <begin position="1"/>
        <end position="22"/>
    </location>
</feature>
<sequence length="423" mass="44344">MFSTSSLTAATAALSLIASSSALYSASSNANVAVYWGQGANQLRLSTFCDESSIDVIPIGFLDLFPAQGNGFPVENFGNACWGGSVYYGPGSDHAEDGLFTQCPTVQDDIPYCQSIGKKIILSLGGASSGYQLSGVTAGIDFADFLWGAYGPLTPEWTAAGGIRPLDRGSTNTSSLTIDIDGFDFDIEHASTDLSAGYIACINRLRANFASNPAKTYLITGAPQCPLPEPNMGAMIQAAQFDILWVQFYNNPSCSARSWANANPNYATLGHEVSTVTLNYNEWKQQISSGASAGAKIYIGLEAQIAGCTPATYGDYLNATEANNLIDAYKGDSSFGGIMIWEATTALNDACNCGQAYFDIIKASLEGTTPPAQCTTAVTSSTVSSTSSTSSSSSSSSTSSSVPTTTSHICASIEHFQFLDQCV</sequence>
<keyword evidence="8 17" id="KW-0378">Hydrolase</keyword>
<dbReference type="EC" id="3.2.1.14" evidence="3"/>
<dbReference type="GO" id="GO:0000272">
    <property type="term" value="P:polysaccharide catabolic process"/>
    <property type="evidence" value="ECO:0007669"/>
    <property type="project" value="UniProtKB-KW"/>
</dbReference>
<dbReference type="GO" id="GO:0006032">
    <property type="term" value="P:chitin catabolic process"/>
    <property type="evidence" value="ECO:0007669"/>
    <property type="project" value="UniProtKB-KW"/>
</dbReference>
<feature type="chain" id="PRO_5034046773" description="chitinase" evidence="19">
    <location>
        <begin position="23"/>
        <end position="423"/>
    </location>
</feature>
<keyword evidence="11" id="KW-0325">Glycoprotein</keyword>
<evidence type="ECO:0000256" key="6">
    <source>
        <dbReference type="ARBA" id="ARBA00022669"/>
    </source>
</evidence>
<comment type="catalytic activity">
    <reaction evidence="1">
        <text>Random endo-hydrolysis of N-acetyl-beta-D-glucosaminide (1-&gt;4)-beta-linkages in chitin and chitodextrins.</text>
        <dbReference type="EC" id="3.2.1.14"/>
    </reaction>
</comment>
<evidence type="ECO:0000256" key="2">
    <source>
        <dbReference type="ARBA" id="ARBA00004609"/>
    </source>
</evidence>
<dbReference type="GO" id="GO:0008061">
    <property type="term" value="F:chitin binding"/>
    <property type="evidence" value="ECO:0007669"/>
    <property type="project" value="UniProtKB-KW"/>
</dbReference>
<dbReference type="EMBL" id="JAAMPI010000963">
    <property type="protein sequence ID" value="KAF4627473.1"/>
    <property type="molecule type" value="Genomic_DNA"/>
</dbReference>
<keyword evidence="15" id="KW-0624">Polysaccharide degradation</keyword>
<keyword evidence="12" id="KW-0119">Carbohydrate metabolism</keyword>
<comment type="caution">
    <text evidence="21">The sequence shown here is derived from an EMBL/GenBank/DDBJ whole genome shotgun (WGS) entry which is preliminary data.</text>
</comment>
<evidence type="ECO:0000256" key="14">
    <source>
        <dbReference type="ARBA" id="ARBA00023295"/>
    </source>
</evidence>
<evidence type="ECO:0000256" key="7">
    <source>
        <dbReference type="ARBA" id="ARBA00022729"/>
    </source>
</evidence>
<keyword evidence="14 17" id="KW-0326">Glycosidase</keyword>
<name>A0A8H4RDD2_9HELO</name>
<dbReference type="CDD" id="cd02877">
    <property type="entry name" value="GH18_hevamine_XipI_class_III"/>
    <property type="match status" value="1"/>
</dbReference>
<evidence type="ECO:0000256" key="18">
    <source>
        <dbReference type="SAM" id="MobiDB-lite"/>
    </source>
</evidence>
<dbReference type="PANTHER" id="PTHR45708:SF47">
    <property type="entry name" value="ENDOCHITINASE A"/>
    <property type="match status" value="1"/>
</dbReference>
<dbReference type="InterPro" id="IPR001579">
    <property type="entry name" value="Glyco_hydro_18_chit_AS"/>
</dbReference>
<evidence type="ECO:0000313" key="21">
    <source>
        <dbReference type="EMBL" id="KAF4627473.1"/>
    </source>
</evidence>
<dbReference type="GO" id="GO:0005576">
    <property type="term" value="C:extracellular region"/>
    <property type="evidence" value="ECO:0007669"/>
    <property type="project" value="TreeGrafter"/>
</dbReference>
<dbReference type="InterPro" id="IPR050542">
    <property type="entry name" value="Glycosyl_Hydrlase18_Chitinase"/>
</dbReference>
<evidence type="ECO:0000256" key="4">
    <source>
        <dbReference type="ARBA" id="ARBA00022475"/>
    </source>
</evidence>
<protein>
    <recommendedName>
        <fullName evidence="3">chitinase</fullName>
        <ecNumber evidence="3">3.2.1.14</ecNumber>
    </recommendedName>
</protein>
<accession>A0A8H4RDD2</accession>
<dbReference type="OrthoDB" id="6020543at2759"/>
<evidence type="ECO:0000256" key="13">
    <source>
        <dbReference type="ARBA" id="ARBA00023288"/>
    </source>
</evidence>
<evidence type="ECO:0000256" key="16">
    <source>
        <dbReference type="ARBA" id="ARBA00025727"/>
    </source>
</evidence>
<keyword evidence="7 19" id="KW-0732">Signal</keyword>
<proteinExistence type="inferred from homology"/>
<evidence type="ECO:0000256" key="12">
    <source>
        <dbReference type="ARBA" id="ARBA00023277"/>
    </source>
</evidence>
<evidence type="ECO:0000256" key="5">
    <source>
        <dbReference type="ARBA" id="ARBA00022622"/>
    </source>
</evidence>
<keyword evidence="4" id="KW-1003">Cell membrane</keyword>
<evidence type="ECO:0000259" key="20">
    <source>
        <dbReference type="PROSITE" id="PS51910"/>
    </source>
</evidence>
<evidence type="ECO:0000256" key="3">
    <source>
        <dbReference type="ARBA" id="ARBA00012729"/>
    </source>
</evidence>
<dbReference type="GO" id="GO:0098552">
    <property type="term" value="C:side of membrane"/>
    <property type="evidence" value="ECO:0007669"/>
    <property type="project" value="UniProtKB-KW"/>
</dbReference>
<organism evidence="21 22">
    <name type="scientific">Cudoniella acicularis</name>
    <dbReference type="NCBI Taxonomy" id="354080"/>
    <lineage>
        <taxon>Eukaryota</taxon>
        <taxon>Fungi</taxon>
        <taxon>Dikarya</taxon>
        <taxon>Ascomycota</taxon>
        <taxon>Pezizomycotina</taxon>
        <taxon>Leotiomycetes</taxon>
        <taxon>Helotiales</taxon>
        <taxon>Tricladiaceae</taxon>
        <taxon>Cudoniella</taxon>
    </lineage>
</organism>
<keyword evidence="5" id="KW-0336">GPI-anchor</keyword>
<keyword evidence="22" id="KW-1185">Reference proteome</keyword>
<dbReference type="AlphaFoldDB" id="A0A8H4RDD2"/>
<keyword evidence="10" id="KW-0472">Membrane</keyword>
<keyword evidence="9" id="KW-0146">Chitin degradation</keyword>
<evidence type="ECO:0000256" key="8">
    <source>
        <dbReference type="ARBA" id="ARBA00022801"/>
    </source>
</evidence>
<dbReference type="InterPro" id="IPR001223">
    <property type="entry name" value="Glyco_hydro18_cat"/>
</dbReference>
<dbReference type="GO" id="GO:0005886">
    <property type="term" value="C:plasma membrane"/>
    <property type="evidence" value="ECO:0007669"/>
    <property type="project" value="UniProtKB-SubCell"/>
</dbReference>
<gene>
    <name evidence="21" type="ORF">G7Y89_g10682</name>
</gene>
<comment type="subcellular location">
    <subcellularLocation>
        <location evidence="2">Cell membrane</location>
        <topology evidence="2">Lipid-anchor</topology>
        <topology evidence="2">GPI-anchor</topology>
    </subcellularLocation>
</comment>
<feature type="domain" description="GH18" evidence="20">
    <location>
        <begin position="30"/>
        <end position="368"/>
    </location>
</feature>
<evidence type="ECO:0000256" key="19">
    <source>
        <dbReference type="SAM" id="SignalP"/>
    </source>
</evidence>
<dbReference type="Gene3D" id="3.20.20.80">
    <property type="entry name" value="Glycosidases"/>
    <property type="match status" value="1"/>
</dbReference>
<dbReference type="PROSITE" id="PS01095">
    <property type="entry name" value="GH18_1"/>
    <property type="match status" value="1"/>
</dbReference>
<dbReference type="SUPFAM" id="SSF51445">
    <property type="entry name" value="(Trans)glycosidases"/>
    <property type="match status" value="1"/>
</dbReference>
<dbReference type="PROSITE" id="PS51910">
    <property type="entry name" value="GH18_2"/>
    <property type="match status" value="1"/>
</dbReference>
<evidence type="ECO:0000313" key="22">
    <source>
        <dbReference type="Proteomes" id="UP000566819"/>
    </source>
</evidence>
<comment type="similarity">
    <text evidence="16">Belongs to the glycosyl hydrolase 18 family. Chitinase class III subfamily.</text>
</comment>
<dbReference type="Pfam" id="PF00704">
    <property type="entry name" value="Glyco_hydro_18"/>
    <property type="match status" value="1"/>
</dbReference>
<evidence type="ECO:0000256" key="17">
    <source>
        <dbReference type="RuleBase" id="RU000489"/>
    </source>
</evidence>
<evidence type="ECO:0000256" key="9">
    <source>
        <dbReference type="ARBA" id="ARBA00023024"/>
    </source>
</evidence>
<dbReference type="GO" id="GO:0008843">
    <property type="term" value="F:endochitinase activity"/>
    <property type="evidence" value="ECO:0007669"/>
    <property type="project" value="UniProtKB-EC"/>
</dbReference>
<dbReference type="InterPro" id="IPR017853">
    <property type="entry name" value="GH"/>
</dbReference>
<evidence type="ECO:0000256" key="11">
    <source>
        <dbReference type="ARBA" id="ARBA00023180"/>
    </source>
</evidence>
<evidence type="ECO:0000256" key="1">
    <source>
        <dbReference type="ARBA" id="ARBA00000822"/>
    </source>
</evidence>
<evidence type="ECO:0000256" key="15">
    <source>
        <dbReference type="ARBA" id="ARBA00023326"/>
    </source>
</evidence>
<reference evidence="21 22" key="1">
    <citation type="submission" date="2020-03" db="EMBL/GenBank/DDBJ databases">
        <title>Draft Genome Sequence of Cudoniella acicularis.</title>
        <authorList>
            <person name="Buettner E."/>
            <person name="Kellner H."/>
        </authorList>
    </citation>
    <scope>NUCLEOTIDE SEQUENCE [LARGE SCALE GENOMIC DNA]</scope>
    <source>
        <strain evidence="21 22">DSM 108380</strain>
    </source>
</reference>
<keyword evidence="13" id="KW-0449">Lipoprotein</keyword>
<keyword evidence="6" id="KW-0147">Chitin-binding</keyword>
<dbReference type="PANTHER" id="PTHR45708">
    <property type="entry name" value="ENDOCHITINASE"/>
    <property type="match status" value="1"/>
</dbReference>
<dbReference type="Proteomes" id="UP000566819">
    <property type="component" value="Unassembled WGS sequence"/>
</dbReference>